<dbReference type="InterPro" id="IPR038109">
    <property type="entry name" value="DNA_bind_recomb_sf"/>
</dbReference>
<dbReference type="OrthoDB" id="9811097at2"/>
<dbReference type="SMART" id="SM00857">
    <property type="entry name" value="Resolvase"/>
    <property type="match status" value="2"/>
</dbReference>
<dbReference type="STRING" id="439292.Bsel_0809"/>
<feature type="domain" description="Resolvase/invertase-type recombinase catalytic" evidence="2">
    <location>
        <begin position="579"/>
        <end position="729"/>
    </location>
</feature>
<dbReference type="InterPro" id="IPR006119">
    <property type="entry name" value="Resolv_N"/>
</dbReference>
<dbReference type="Gene3D" id="3.90.1750.20">
    <property type="entry name" value="Putative Large Serine Recombinase, Chain B, Domain 2"/>
    <property type="match status" value="2"/>
</dbReference>
<proteinExistence type="predicted"/>
<dbReference type="eggNOG" id="COG1961">
    <property type="taxonomic scope" value="Bacteria"/>
</dbReference>
<gene>
    <name evidence="4" type="ordered locus">Bsel_0809</name>
</gene>
<organism evidence="4 5">
    <name type="scientific">Bacillus selenitireducens (strain ATCC 700615 / DSM 15326 / MLS10)</name>
    <dbReference type="NCBI Taxonomy" id="439292"/>
    <lineage>
        <taxon>Bacteria</taxon>
        <taxon>Bacillati</taxon>
        <taxon>Bacillota</taxon>
        <taxon>Bacilli</taxon>
        <taxon>Bacillales</taxon>
        <taxon>Bacillaceae</taxon>
        <taxon>Salisediminibacterium</taxon>
    </lineage>
</organism>
<feature type="domain" description="Recombinase" evidence="3">
    <location>
        <begin position="737"/>
        <end position="862"/>
    </location>
</feature>
<dbReference type="InterPro" id="IPR011109">
    <property type="entry name" value="DNA_bind_recombinase_dom"/>
</dbReference>
<sequence length="1191" mass="139841">MDQFEQGKWIRTVWDPLKEQEQSPLVGDQKVKVAAYCRVSSGSDAQINSLMNQVHYFTHYIREREHWQFAGVYIDQSVSGKDAMKQQGLQRLIRHAKEKRIDFILIKSVSRLTRNAEQVIQIVKELKEAGVGIYFEQQQIDTSVRYNEFLLSTYAALGQETIEHMGQAIRWGKEKKAKKGQAHLVPKYGYTIQKGSGKPYQIQPEEAAVVKQIFDWFEEGKGFTAISRELKQLGIPSPTGKETWHPSSVRRLLGSSTYSGTIISGKDPQPYMFSNMKEEQDLVIIENACPAIVSKEQFQRVQVRLSKKETTYTKGKRTVHPFQGRLLCHHCDATLNRYKPNPRTCKFKCYDQSVSACGTPSLSESQITEMMKEAFYKRFDFTKEKAIRALSLILKRINAQDHFEFHRLQWINEIEMKREKGNAKDVKKIEGAYRDFEAHIQEIEQDRPFRLQALAWLNECDSIKEVDEQLTAERLRAWVLRVRIVTRDHYEVTWIDGKRTTIGGRLPARKKAKTTNRKEVMKPFKGLERDVHSKGDEQMEVKRDVQVIEPKRGRDLLDYIQTTAWNAPSEKVAQDEQVATAAYCRVSTEKESQLGSLDQQVAFYTYSIMKNPAYSFAGIYVDEGISGRTTENRPGLNRLIKDCESGLVKRIVCKSLSRLSRNIVDVLEITRHLASLPDPVYIYFEREGIHTETSDSEFMLSIFGGIAEEESRNSGHMIAWGMRNQARQGNIKRRVPNYGYDSGDHDWHIRPEEAEVVRRIYQEIENGLSTRAIAMLLSELRIPTPNGRDVWNVNTIREIASSPIYKGDYVYQKYVTDYNQGRRVRKNEGDQDQIYIEFHHDPIIDRDTWERVQVVLQDRHVRHNERKKREPDIGEKRNSALEHKMYCSICGKLYKRKRDVYESHRTKYHRHYWGCDANIHQIKHVNAVCRNSRTMQQRYYEEHFMDFLQRFIPQMKTFKKQAEDTIRKIDLNDKDIERERKIRLEIDRWNHALYEAVDEQLHEKGKDAAKVEQLTTGLTVRYDQLRQLDERRLQAKEERRNLKRLLKLLNGYLDDRSEAFPQTLYEALIEKVTVYPDGALHYHLVFGIEWSTPKRYQDYLDASSKRVKHTYKRKREQLLQDPAIDEMLGYCEQPRTRKDLLAFLEQRLPLSQYRFDERIFAPLEQQGKMKRYTIKGQGRTLYYEAVKRKNP</sequence>
<dbReference type="Pfam" id="PF07508">
    <property type="entry name" value="Recombinase"/>
    <property type="match status" value="2"/>
</dbReference>
<dbReference type="PANTHER" id="PTHR30461">
    <property type="entry name" value="DNA-INVERTASE FROM LAMBDOID PROPHAGE"/>
    <property type="match status" value="1"/>
</dbReference>
<dbReference type="InterPro" id="IPR050639">
    <property type="entry name" value="SSR_resolvase"/>
</dbReference>
<dbReference type="GO" id="GO:0003677">
    <property type="term" value="F:DNA binding"/>
    <property type="evidence" value="ECO:0007669"/>
    <property type="project" value="InterPro"/>
</dbReference>
<dbReference type="RefSeq" id="WP_013171767.1">
    <property type="nucleotide sequence ID" value="NC_014219.1"/>
</dbReference>
<keyword evidence="5" id="KW-1185">Reference proteome</keyword>
<accession>D6XZG4</accession>
<dbReference type="CDD" id="cd00338">
    <property type="entry name" value="Ser_Recombinase"/>
    <property type="match status" value="2"/>
</dbReference>
<dbReference type="EMBL" id="CP001791">
    <property type="protein sequence ID" value="ADH98338.1"/>
    <property type="molecule type" value="Genomic_DNA"/>
</dbReference>
<feature type="domain" description="Recombinase" evidence="3">
    <location>
        <begin position="187"/>
        <end position="311"/>
    </location>
</feature>
<name>D6XZG4_BACIE</name>
<evidence type="ECO:0000256" key="1">
    <source>
        <dbReference type="SAM" id="Coils"/>
    </source>
</evidence>
<feature type="coiled-coil region" evidence="1">
    <location>
        <begin position="1025"/>
        <end position="1055"/>
    </location>
</feature>
<dbReference type="AlphaFoldDB" id="D6XZG4"/>
<evidence type="ECO:0000259" key="2">
    <source>
        <dbReference type="PROSITE" id="PS51736"/>
    </source>
</evidence>
<dbReference type="InterPro" id="IPR036162">
    <property type="entry name" value="Resolvase-like_N_sf"/>
</dbReference>
<dbReference type="SUPFAM" id="SSF53041">
    <property type="entry name" value="Resolvase-like"/>
    <property type="match status" value="2"/>
</dbReference>
<dbReference type="Gene3D" id="3.40.50.1390">
    <property type="entry name" value="Resolvase, N-terminal catalytic domain"/>
    <property type="match status" value="2"/>
</dbReference>
<feature type="domain" description="Resolvase/invertase-type recombinase catalytic" evidence="2">
    <location>
        <begin position="32"/>
        <end position="180"/>
    </location>
</feature>
<protein>
    <submittedName>
        <fullName evidence="4">Resolvase domain protein</fullName>
    </submittedName>
</protein>
<dbReference type="PROSITE" id="PS51736">
    <property type="entry name" value="RECOMBINASES_3"/>
    <property type="match status" value="2"/>
</dbReference>
<dbReference type="Proteomes" id="UP000000271">
    <property type="component" value="Chromosome"/>
</dbReference>
<dbReference type="Pfam" id="PF00239">
    <property type="entry name" value="Resolvase"/>
    <property type="match status" value="2"/>
</dbReference>
<reference evidence="4" key="1">
    <citation type="submission" date="2009-10" db="EMBL/GenBank/DDBJ databases">
        <title>Complete sequence of Bacillus selenitireducens MLS10.</title>
        <authorList>
            <consortium name="US DOE Joint Genome Institute"/>
            <person name="Lucas S."/>
            <person name="Copeland A."/>
            <person name="Lapidus A."/>
            <person name="Glavina del Rio T."/>
            <person name="Dalin E."/>
            <person name="Tice H."/>
            <person name="Bruce D."/>
            <person name="Goodwin L."/>
            <person name="Pitluck S."/>
            <person name="Sims D."/>
            <person name="Brettin T."/>
            <person name="Detter J.C."/>
            <person name="Han C."/>
            <person name="Larimer F."/>
            <person name="Land M."/>
            <person name="Hauser L."/>
            <person name="Kyrpides N."/>
            <person name="Ovchinnikova G."/>
            <person name="Stolz J."/>
        </authorList>
    </citation>
    <scope>NUCLEOTIDE SEQUENCE [LARGE SCALE GENOMIC DNA]</scope>
    <source>
        <strain evidence="4">MLS10</strain>
    </source>
</reference>
<dbReference type="PANTHER" id="PTHR30461:SF23">
    <property type="entry name" value="DNA RECOMBINASE-RELATED"/>
    <property type="match status" value="1"/>
</dbReference>
<dbReference type="KEGG" id="bse:Bsel_0809"/>
<evidence type="ECO:0000259" key="3">
    <source>
        <dbReference type="PROSITE" id="PS51737"/>
    </source>
</evidence>
<dbReference type="GO" id="GO:0000150">
    <property type="term" value="F:DNA strand exchange activity"/>
    <property type="evidence" value="ECO:0007669"/>
    <property type="project" value="InterPro"/>
</dbReference>
<dbReference type="PROSITE" id="PS51737">
    <property type="entry name" value="RECOMBINASE_DNA_BIND"/>
    <property type="match status" value="2"/>
</dbReference>
<keyword evidence="1" id="KW-0175">Coiled coil</keyword>
<dbReference type="HOGENOM" id="CLU_266947_0_0_9"/>
<evidence type="ECO:0000313" key="4">
    <source>
        <dbReference type="EMBL" id="ADH98338.1"/>
    </source>
</evidence>
<evidence type="ECO:0000313" key="5">
    <source>
        <dbReference type="Proteomes" id="UP000000271"/>
    </source>
</evidence>